<dbReference type="Pfam" id="PF03323">
    <property type="entry name" value="GerA"/>
    <property type="match status" value="1"/>
</dbReference>
<name>A0A7W8M4W0_9FIRM</name>
<dbReference type="PANTHER" id="PTHR22550">
    <property type="entry name" value="SPORE GERMINATION PROTEIN"/>
    <property type="match status" value="1"/>
</dbReference>
<feature type="transmembrane region" description="Helical" evidence="3">
    <location>
        <begin position="357"/>
        <end position="376"/>
    </location>
</feature>
<dbReference type="Proteomes" id="UP000543642">
    <property type="component" value="Unassembled WGS sequence"/>
</dbReference>
<evidence type="ECO:0000256" key="1">
    <source>
        <dbReference type="ARBA" id="ARBA00005278"/>
    </source>
</evidence>
<evidence type="ECO:0000313" key="5">
    <source>
        <dbReference type="Proteomes" id="UP000543642"/>
    </source>
</evidence>
<feature type="transmembrane region" description="Helical" evidence="3">
    <location>
        <begin position="382"/>
        <end position="403"/>
    </location>
</feature>
<gene>
    <name evidence="4" type="ORF">HNP82_001360</name>
</gene>
<dbReference type="PIRSF" id="PIRSF005690">
    <property type="entry name" value="GerBA"/>
    <property type="match status" value="1"/>
</dbReference>
<evidence type="ECO:0000256" key="2">
    <source>
        <dbReference type="ARBA" id="ARBA00023136"/>
    </source>
</evidence>
<evidence type="ECO:0000313" key="4">
    <source>
        <dbReference type="EMBL" id="MBB5264249.1"/>
    </source>
</evidence>
<dbReference type="InterPro" id="IPR050768">
    <property type="entry name" value="UPF0353/GerABKA_families"/>
</dbReference>
<protein>
    <submittedName>
        <fullName evidence="4">Spore germination protein</fullName>
    </submittedName>
</protein>
<comment type="similarity">
    <text evidence="1">Belongs to the GerABKA family.</text>
</comment>
<reference evidence="4 5" key="1">
    <citation type="submission" date="2020-08" db="EMBL/GenBank/DDBJ databases">
        <title>Genomic Encyclopedia of Type Strains, Phase IV (KMG-IV): sequencing the most valuable type-strain genomes for metagenomic binning, comparative biology and taxonomic classification.</title>
        <authorList>
            <person name="Goeker M."/>
        </authorList>
    </citation>
    <scope>NUCLEOTIDE SEQUENCE [LARGE SCALE GENOMIC DNA]</scope>
    <source>
        <strain evidence="4 5">DSM 106146</strain>
    </source>
</reference>
<keyword evidence="5" id="KW-1185">Reference proteome</keyword>
<proteinExistence type="inferred from homology"/>
<keyword evidence="3" id="KW-1133">Transmembrane helix</keyword>
<dbReference type="PANTHER" id="PTHR22550:SF5">
    <property type="entry name" value="LEUCINE ZIPPER PROTEIN 4"/>
    <property type="match status" value="1"/>
</dbReference>
<comment type="caution">
    <text evidence="4">The sequence shown here is derived from an EMBL/GenBank/DDBJ whole genome shotgun (WGS) entry which is preliminary data.</text>
</comment>
<sequence>MHKNVTEVFSSLEENIRLIEDLYKDCADVVKRRMWIGENHYPVYALYMDTMINRELVETHIFRNLMFSMGPVSWDRPLDDILKYGMITADVAVETDLNKALKNMMSGDTLLFADKGEGVLVINSKGYPNRGVQTAESEVSVHGAKDSFTESVRFNTVLVRRRIKDHRLKTIQIVKGARSKTDIAIMYMEDLVRPEILAELQRRLDCFEIDGILDGGSLEQLLEKKWYSPFPQFQSTQRPDKAASALLEGRVVVLADNSPEVLMLPAVAGCFYQASDDYYDRSGIASFTRFLRYVASVLAFSLPGLYIAIAAFHPEVFPTSLALSFAASRQGVPFPLAVEVLIMELAFELLREAGIRLPGAMGGTLGIVGGLIIGQAAVDANIVSPIVVIIVALTALCSFTIPNEGFASAFRLVKFFLIFLGMFLGIFGFVLGVLALLVHMASLDSFGVPYLMPFAAGEVNGGSDKKDGIMRWPLRKMNRRPVFTKNGARRRLIFKDYTRDQ</sequence>
<dbReference type="GO" id="GO:0009847">
    <property type="term" value="P:spore germination"/>
    <property type="evidence" value="ECO:0007669"/>
    <property type="project" value="InterPro"/>
</dbReference>
<feature type="transmembrane region" description="Helical" evidence="3">
    <location>
        <begin position="290"/>
        <end position="312"/>
    </location>
</feature>
<dbReference type="AlphaFoldDB" id="A0A7W8M4W0"/>
<evidence type="ECO:0000256" key="3">
    <source>
        <dbReference type="SAM" id="Phobius"/>
    </source>
</evidence>
<accession>A0A7W8M4W0</accession>
<dbReference type="EMBL" id="JACHFW010000004">
    <property type="protein sequence ID" value="MBB5264249.1"/>
    <property type="molecule type" value="Genomic_DNA"/>
</dbReference>
<feature type="transmembrane region" description="Helical" evidence="3">
    <location>
        <begin position="415"/>
        <end position="441"/>
    </location>
</feature>
<dbReference type="InterPro" id="IPR004995">
    <property type="entry name" value="Spore_Ger"/>
</dbReference>
<dbReference type="RefSeq" id="WP_183772768.1">
    <property type="nucleotide sequence ID" value="NZ_JACHFW010000004.1"/>
</dbReference>
<organism evidence="4 5">
    <name type="scientific">Catenibacillus scindens</name>
    <dbReference type="NCBI Taxonomy" id="673271"/>
    <lineage>
        <taxon>Bacteria</taxon>
        <taxon>Bacillati</taxon>
        <taxon>Bacillota</taxon>
        <taxon>Clostridia</taxon>
        <taxon>Lachnospirales</taxon>
        <taxon>Lachnospiraceae</taxon>
        <taxon>Catenibacillus</taxon>
    </lineage>
</organism>
<dbReference type="GO" id="GO:0016020">
    <property type="term" value="C:membrane"/>
    <property type="evidence" value="ECO:0007669"/>
    <property type="project" value="InterPro"/>
</dbReference>
<keyword evidence="3" id="KW-0812">Transmembrane</keyword>
<keyword evidence="2 3" id="KW-0472">Membrane</keyword>